<reference evidence="2 3" key="1">
    <citation type="journal article" date="2008" name="Nature">
        <title>The genome of the model beetle and pest Tribolium castaneum.</title>
        <authorList>
            <consortium name="Tribolium Genome Sequencing Consortium"/>
            <person name="Richards S."/>
            <person name="Gibbs R.A."/>
            <person name="Weinstock G.M."/>
            <person name="Brown S.J."/>
            <person name="Denell R."/>
            <person name="Beeman R.W."/>
            <person name="Gibbs R."/>
            <person name="Beeman R.W."/>
            <person name="Brown S.J."/>
            <person name="Bucher G."/>
            <person name="Friedrich M."/>
            <person name="Grimmelikhuijzen C.J."/>
            <person name="Klingler M."/>
            <person name="Lorenzen M."/>
            <person name="Richards S."/>
            <person name="Roth S."/>
            <person name="Schroder R."/>
            <person name="Tautz D."/>
            <person name="Zdobnov E.M."/>
            <person name="Muzny D."/>
            <person name="Gibbs R.A."/>
            <person name="Weinstock G.M."/>
            <person name="Attaway T."/>
            <person name="Bell S."/>
            <person name="Buhay C.J."/>
            <person name="Chandrabose M.N."/>
            <person name="Chavez D."/>
            <person name="Clerk-Blankenburg K.P."/>
            <person name="Cree A."/>
            <person name="Dao M."/>
            <person name="Davis C."/>
            <person name="Chacko J."/>
            <person name="Dinh H."/>
            <person name="Dugan-Rocha S."/>
            <person name="Fowler G."/>
            <person name="Garner T.T."/>
            <person name="Garnes J."/>
            <person name="Gnirke A."/>
            <person name="Hawes A."/>
            <person name="Hernandez J."/>
            <person name="Hines S."/>
            <person name="Holder M."/>
            <person name="Hume J."/>
            <person name="Jhangiani S.N."/>
            <person name="Joshi V."/>
            <person name="Khan Z.M."/>
            <person name="Jackson L."/>
            <person name="Kovar C."/>
            <person name="Kowis A."/>
            <person name="Lee S."/>
            <person name="Lewis L.R."/>
            <person name="Margolis J."/>
            <person name="Morgan M."/>
            <person name="Nazareth L.V."/>
            <person name="Nguyen N."/>
            <person name="Okwuonu G."/>
            <person name="Parker D."/>
            <person name="Richards S."/>
            <person name="Ruiz S.J."/>
            <person name="Santibanez J."/>
            <person name="Savard J."/>
            <person name="Scherer S.E."/>
            <person name="Schneider B."/>
            <person name="Sodergren E."/>
            <person name="Tautz D."/>
            <person name="Vattahil S."/>
            <person name="Villasana D."/>
            <person name="White C.S."/>
            <person name="Wright R."/>
            <person name="Park Y."/>
            <person name="Beeman R.W."/>
            <person name="Lord J."/>
            <person name="Oppert B."/>
            <person name="Lorenzen M."/>
            <person name="Brown S."/>
            <person name="Wang L."/>
            <person name="Savard J."/>
            <person name="Tautz D."/>
            <person name="Richards S."/>
            <person name="Weinstock G."/>
            <person name="Gibbs R.A."/>
            <person name="Liu Y."/>
            <person name="Worley K."/>
            <person name="Weinstock G."/>
            <person name="Elsik C.G."/>
            <person name="Reese J.T."/>
            <person name="Elhaik E."/>
            <person name="Landan G."/>
            <person name="Graur D."/>
            <person name="Arensburger P."/>
            <person name="Atkinson P."/>
            <person name="Beeman R.W."/>
            <person name="Beidler J."/>
            <person name="Brown S.J."/>
            <person name="Demuth J.P."/>
            <person name="Drury D.W."/>
            <person name="Du Y.Z."/>
            <person name="Fujiwara H."/>
            <person name="Lorenzen M."/>
            <person name="Maselli V."/>
            <person name="Osanai M."/>
            <person name="Park Y."/>
            <person name="Robertson H.M."/>
            <person name="Tu Z."/>
            <person name="Wang J.J."/>
            <person name="Wang S."/>
            <person name="Richards S."/>
            <person name="Song H."/>
            <person name="Zhang L."/>
            <person name="Sodergren E."/>
            <person name="Werner D."/>
            <person name="Stanke M."/>
            <person name="Morgenstern B."/>
            <person name="Solovyev V."/>
            <person name="Kosarev P."/>
            <person name="Brown G."/>
            <person name="Chen H.C."/>
            <person name="Ermolaeva O."/>
            <person name="Hlavina W."/>
            <person name="Kapustin Y."/>
            <person name="Kiryutin B."/>
            <person name="Kitts P."/>
            <person name="Maglott D."/>
            <person name="Pruitt K."/>
            <person name="Sapojnikov V."/>
            <person name="Souvorov A."/>
            <person name="Mackey A.J."/>
            <person name="Waterhouse R.M."/>
            <person name="Wyder S."/>
            <person name="Zdobnov E.M."/>
            <person name="Zdobnov E.M."/>
            <person name="Wyder S."/>
            <person name="Kriventseva E.V."/>
            <person name="Kadowaki T."/>
            <person name="Bork P."/>
            <person name="Aranda M."/>
            <person name="Bao R."/>
            <person name="Beermann A."/>
            <person name="Berns N."/>
            <person name="Bolognesi R."/>
            <person name="Bonneton F."/>
            <person name="Bopp D."/>
            <person name="Brown S.J."/>
            <person name="Bucher G."/>
            <person name="Butts T."/>
            <person name="Chaumot A."/>
            <person name="Denell R.E."/>
            <person name="Ferrier D.E."/>
            <person name="Friedrich M."/>
            <person name="Gordon C.M."/>
            <person name="Jindra M."/>
            <person name="Klingler M."/>
            <person name="Lan Q."/>
            <person name="Lattorff H.M."/>
            <person name="Laudet V."/>
            <person name="von Levetsow C."/>
            <person name="Liu Z."/>
            <person name="Lutz R."/>
            <person name="Lynch J.A."/>
            <person name="da Fonseca R.N."/>
            <person name="Posnien N."/>
            <person name="Reuter R."/>
            <person name="Roth S."/>
            <person name="Savard J."/>
            <person name="Schinko J.B."/>
            <person name="Schmitt C."/>
            <person name="Schoppmeier M."/>
            <person name="Schroder R."/>
            <person name="Shippy T.D."/>
            <person name="Simonnet F."/>
            <person name="Marques-Souza H."/>
            <person name="Tautz D."/>
            <person name="Tomoyasu Y."/>
            <person name="Trauner J."/>
            <person name="Van der Zee M."/>
            <person name="Vervoort M."/>
            <person name="Wittkopp N."/>
            <person name="Wimmer E.A."/>
            <person name="Yang X."/>
            <person name="Jones A.K."/>
            <person name="Sattelle D.B."/>
            <person name="Ebert P.R."/>
            <person name="Nelson D."/>
            <person name="Scott J.G."/>
            <person name="Beeman R.W."/>
            <person name="Muthukrishnan S."/>
            <person name="Kramer K.J."/>
            <person name="Arakane Y."/>
            <person name="Beeman R.W."/>
            <person name="Zhu Q."/>
            <person name="Hogenkamp D."/>
            <person name="Dixit R."/>
            <person name="Oppert B."/>
            <person name="Jiang H."/>
            <person name="Zou Z."/>
            <person name="Marshall J."/>
            <person name="Elpidina E."/>
            <person name="Vinokurov K."/>
            <person name="Oppert C."/>
            <person name="Zou Z."/>
            <person name="Evans J."/>
            <person name="Lu Z."/>
            <person name="Zhao P."/>
            <person name="Sumathipala N."/>
            <person name="Altincicek B."/>
            <person name="Vilcinskas A."/>
            <person name="Williams M."/>
            <person name="Hultmark D."/>
            <person name="Hetru C."/>
            <person name="Jiang H."/>
            <person name="Grimmelikhuijzen C.J."/>
            <person name="Hauser F."/>
            <person name="Cazzamali G."/>
            <person name="Williamson M."/>
            <person name="Park Y."/>
            <person name="Li B."/>
            <person name="Tanaka Y."/>
            <person name="Predel R."/>
            <person name="Neupert S."/>
            <person name="Schachtner J."/>
            <person name="Verleyen P."/>
            <person name="Raible F."/>
            <person name="Bork P."/>
            <person name="Friedrich M."/>
            <person name="Walden K.K."/>
            <person name="Robertson H.M."/>
            <person name="Angeli S."/>
            <person name="Foret S."/>
            <person name="Bucher G."/>
            <person name="Schuetz S."/>
            <person name="Maleszka R."/>
            <person name="Wimmer E.A."/>
            <person name="Beeman R.W."/>
            <person name="Lorenzen M."/>
            <person name="Tomoyasu Y."/>
            <person name="Miller S.C."/>
            <person name="Grossmann D."/>
            <person name="Bucher G."/>
        </authorList>
    </citation>
    <scope>NUCLEOTIDE SEQUENCE [LARGE SCALE GENOMIC DNA]</scope>
    <source>
        <strain evidence="2 3">Georgia GA2</strain>
    </source>
</reference>
<reference evidence="2 3" key="2">
    <citation type="journal article" date="2010" name="Nucleic Acids Res.">
        <title>BeetleBase in 2010: revisions to provide comprehensive genomic information for Tribolium castaneum.</title>
        <authorList>
            <person name="Kim H.S."/>
            <person name="Murphy T."/>
            <person name="Xia J."/>
            <person name="Caragea D."/>
            <person name="Park Y."/>
            <person name="Beeman R.W."/>
            <person name="Lorenzen M.D."/>
            <person name="Butcher S."/>
            <person name="Manak J.R."/>
            <person name="Brown S.J."/>
        </authorList>
    </citation>
    <scope>GENOME REANNOTATION</scope>
    <source>
        <strain evidence="2 3">Georgia GA2</strain>
    </source>
</reference>
<dbReference type="EMBL" id="KQ971362">
    <property type="protein sequence ID" value="EFA07921.2"/>
    <property type="molecule type" value="Genomic_DNA"/>
</dbReference>
<proteinExistence type="predicted"/>
<evidence type="ECO:0000313" key="3">
    <source>
        <dbReference type="Proteomes" id="UP000007266"/>
    </source>
</evidence>
<organism evidence="2 3">
    <name type="scientific">Tribolium castaneum</name>
    <name type="common">Red flour beetle</name>
    <dbReference type="NCBI Taxonomy" id="7070"/>
    <lineage>
        <taxon>Eukaryota</taxon>
        <taxon>Metazoa</taxon>
        <taxon>Ecdysozoa</taxon>
        <taxon>Arthropoda</taxon>
        <taxon>Hexapoda</taxon>
        <taxon>Insecta</taxon>
        <taxon>Pterygota</taxon>
        <taxon>Neoptera</taxon>
        <taxon>Endopterygota</taxon>
        <taxon>Coleoptera</taxon>
        <taxon>Polyphaga</taxon>
        <taxon>Cucujiformia</taxon>
        <taxon>Tenebrionidae</taxon>
        <taxon>Tenebrionidae incertae sedis</taxon>
        <taxon>Tribolium</taxon>
    </lineage>
</organism>
<dbReference type="HOGENOM" id="CLU_2136672_0_0_1"/>
<keyword evidence="3" id="KW-1185">Reference proteome</keyword>
<sequence>MHIEDELMEESVDLIKEELKTEQEPYNKLSLNPLKISSMKMKIREKLVVPCEPKPLSPVKKIKMLRKKPKPINFTIRNETETKSENLVQPKAQTISQTLTNNGKCVSTSENLTEITRNTKNEPKTVSRARNFRPRNAAIQFKEQHLKNPSAARQMWRVATAVIEQQKKVIANLESKNERLCKRNKLLEAALDDIQNSANTPGNCYILLKKPGEYFIKWG</sequence>
<protein>
    <submittedName>
        <fullName evidence="2">Uncharacterized protein</fullName>
    </submittedName>
</protein>
<accession>D6WXZ4</accession>
<name>D6WXZ4_TRICA</name>
<dbReference type="InParanoid" id="D6WXZ4"/>
<evidence type="ECO:0000313" key="2">
    <source>
        <dbReference type="EMBL" id="EFA07921.2"/>
    </source>
</evidence>
<gene>
    <name evidence="2" type="primary">AUGUSTUS-3.0.2_05497</name>
    <name evidence="2" type="ORF">TcasGA2_TC005497</name>
</gene>
<evidence type="ECO:0000256" key="1">
    <source>
        <dbReference type="SAM" id="Coils"/>
    </source>
</evidence>
<keyword evidence="1" id="KW-0175">Coiled coil</keyword>
<dbReference type="AlphaFoldDB" id="D6WXZ4"/>
<dbReference type="Proteomes" id="UP000007266">
    <property type="component" value="Linkage group 8"/>
</dbReference>
<feature type="coiled-coil region" evidence="1">
    <location>
        <begin position="163"/>
        <end position="197"/>
    </location>
</feature>